<dbReference type="SUPFAM" id="SSF55811">
    <property type="entry name" value="Nudix"/>
    <property type="match status" value="1"/>
</dbReference>
<evidence type="ECO:0000256" key="7">
    <source>
        <dbReference type="ARBA" id="ARBA00032272"/>
    </source>
</evidence>
<dbReference type="PROSITE" id="PS51462">
    <property type="entry name" value="NUDIX"/>
    <property type="match status" value="1"/>
</dbReference>
<name>A0ABW9KKR1_9BACT</name>
<protein>
    <recommendedName>
        <fullName evidence="4">GDP-mannose pyrophosphatase</fullName>
    </recommendedName>
    <alternativeName>
        <fullName evidence="6">GDP-mannose hydrolase</fullName>
    </alternativeName>
    <alternativeName>
        <fullName evidence="7">GDPMK</fullName>
    </alternativeName>
</protein>
<gene>
    <name evidence="11" type="ORF">ACK2TP_05385</name>
</gene>
<dbReference type="PRINTS" id="PR00502">
    <property type="entry name" value="NUDIXFAMILY"/>
</dbReference>
<sequence>MSSSETPAAHPTQTAHGAAASSQMPDLPVVAPELREGKAEILSSHESFHGKIFSVYTEEVLEPNGVRATRDVVRHNGSVVVLAVDETTDPSDPLIVLEQQFRHAANQYLFELPAGRVDPGETTRHAAERELIEETGYRATQWETLVKYYASPGFVAEWMEIYLATGITTGEAQPEEDEKIDTYLVPLSRVLRMIDEGRIHDGKTLIGVMLYARRHAARQG</sequence>
<evidence type="ECO:0000259" key="10">
    <source>
        <dbReference type="PROSITE" id="PS51462"/>
    </source>
</evidence>
<evidence type="ECO:0000256" key="2">
    <source>
        <dbReference type="ARBA" id="ARBA00001946"/>
    </source>
</evidence>
<dbReference type="InterPro" id="IPR020476">
    <property type="entry name" value="Nudix_hydrolase"/>
</dbReference>
<evidence type="ECO:0000256" key="3">
    <source>
        <dbReference type="ARBA" id="ARBA00007275"/>
    </source>
</evidence>
<dbReference type="PANTHER" id="PTHR11839:SF18">
    <property type="entry name" value="NUDIX HYDROLASE DOMAIN-CONTAINING PROTEIN"/>
    <property type="match status" value="1"/>
</dbReference>
<keyword evidence="5 8" id="KW-0378">Hydrolase</keyword>
<evidence type="ECO:0000313" key="11">
    <source>
        <dbReference type="EMBL" id="MFN2975189.1"/>
    </source>
</evidence>
<dbReference type="EMBL" id="JBJYXY010000001">
    <property type="protein sequence ID" value="MFN2975189.1"/>
    <property type="molecule type" value="Genomic_DNA"/>
</dbReference>
<evidence type="ECO:0000313" key="12">
    <source>
        <dbReference type="Proteomes" id="UP001634747"/>
    </source>
</evidence>
<dbReference type="Gene3D" id="3.90.79.10">
    <property type="entry name" value="Nucleoside Triphosphate Pyrophosphohydrolase"/>
    <property type="match status" value="1"/>
</dbReference>
<dbReference type="Pfam" id="PF00293">
    <property type="entry name" value="NUDIX"/>
    <property type="match status" value="1"/>
</dbReference>
<evidence type="ECO:0000256" key="4">
    <source>
        <dbReference type="ARBA" id="ARBA00016377"/>
    </source>
</evidence>
<evidence type="ECO:0000256" key="8">
    <source>
        <dbReference type="RuleBase" id="RU003476"/>
    </source>
</evidence>
<reference evidence="11 12" key="1">
    <citation type="submission" date="2024-12" db="EMBL/GenBank/DDBJ databases">
        <authorList>
            <person name="Lee Y."/>
        </authorList>
    </citation>
    <scope>NUCLEOTIDE SEQUENCE [LARGE SCALE GENOMIC DNA]</scope>
    <source>
        <strain evidence="11 12">03SUJ4</strain>
    </source>
</reference>
<feature type="domain" description="Nudix hydrolase" evidence="10">
    <location>
        <begin position="73"/>
        <end position="207"/>
    </location>
</feature>
<comment type="cofactor">
    <cofactor evidence="2">
        <name>Mg(2+)</name>
        <dbReference type="ChEBI" id="CHEBI:18420"/>
    </cofactor>
</comment>
<dbReference type="RefSeq" id="WP_263413279.1">
    <property type="nucleotide sequence ID" value="NZ_BAABBH010000001.1"/>
</dbReference>
<comment type="catalytic activity">
    <reaction evidence="1">
        <text>GDP-alpha-D-mannose + H2O = alpha-D-mannose 1-phosphate + GMP + 2 H(+)</text>
        <dbReference type="Rhea" id="RHEA:27978"/>
        <dbReference type="ChEBI" id="CHEBI:15377"/>
        <dbReference type="ChEBI" id="CHEBI:15378"/>
        <dbReference type="ChEBI" id="CHEBI:57527"/>
        <dbReference type="ChEBI" id="CHEBI:58115"/>
        <dbReference type="ChEBI" id="CHEBI:58409"/>
    </reaction>
</comment>
<dbReference type="InterPro" id="IPR020084">
    <property type="entry name" value="NUDIX_hydrolase_CS"/>
</dbReference>
<dbReference type="GO" id="GO:0016787">
    <property type="term" value="F:hydrolase activity"/>
    <property type="evidence" value="ECO:0007669"/>
    <property type="project" value="UniProtKB-KW"/>
</dbReference>
<dbReference type="InterPro" id="IPR000086">
    <property type="entry name" value="NUDIX_hydrolase_dom"/>
</dbReference>
<dbReference type="PROSITE" id="PS00893">
    <property type="entry name" value="NUDIX_BOX"/>
    <property type="match status" value="1"/>
</dbReference>
<evidence type="ECO:0000256" key="5">
    <source>
        <dbReference type="ARBA" id="ARBA00022801"/>
    </source>
</evidence>
<dbReference type="CDD" id="cd03424">
    <property type="entry name" value="NUDIX_ADPRase_Nudt5_UGPPase_Nudt14"/>
    <property type="match status" value="1"/>
</dbReference>
<proteinExistence type="inferred from homology"/>
<dbReference type="InterPro" id="IPR015797">
    <property type="entry name" value="NUDIX_hydrolase-like_dom_sf"/>
</dbReference>
<comment type="caution">
    <text evidence="11">The sequence shown here is derived from an EMBL/GenBank/DDBJ whole genome shotgun (WGS) entry which is preliminary data.</text>
</comment>
<comment type="similarity">
    <text evidence="3">Belongs to the Nudix hydrolase family. NudK subfamily.</text>
</comment>
<evidence type="ECO:0000256" key="9">
    <source>
        <dbReference type="SAM" id="MobiDB-lite"/>
    </source>
</evidence>
<evidence type="ECO:0000256" key="6">
    <source>
        <dbReference type="ARBA" id="ARBA00032162"/>
    </source>
</evidence>
<feature type="region of interest" description="Disordered" evidence="9">
    <location>
        <begin position="1"/>
        <end position="24"/>
    </location>
</feature>
<dbReference type="Proteomes" id="UP001634747">
    <property type="component" value="Unassembled WGS sequence"/>
</dbReference>
<dbReference type="PANTHER" id="PTHR11839">
    <property type="entry name" value="UDP/ADP-SUGAR PYROPHOSPHATASE"/>
    <property type="match status" value="1"/>
</dbReference>
<accession>A0ABW9KKR1</accession>
<evidence type="ECO:0000256" key="1">
    <source>
        <dbReference type="ARBA" id="ARBA00000847"/>
    </source>
</evidence>
<keyword evidence="12" id="KW-1185">Reference proteome</keyword>
<organism evidence="11 12">
    <name type="scientific">Terriglobus aquaticus</name>
    <dbReference type="NCBI Taxonomy" id="940139"/>
    <lineage>
        <taxon>Bacteria</taxon>
        <taxon>Pseudomonadati</taxon>
        <taxon>Acidobacteriota</taxon>
        <taxon>Terriglobia</taxon>
        <taxon>Terriglobales</taxon>
        <taxon>Acidobacteriaceae</taxon>
        <taxon>Terriglobus</taxon>
    </lineage>
</organism>